<evidence type="ECO:0000256" key="2">
    <source>
        <dbReference type="SAM" id="MobiDB-lite"/>
    </source>
</evidence>
<dbReference type="AlphaFoldDB" id="A0A8H5LU93"/>
<dbReference type="InterPro" id="IPR051283">
    <property type="entry name" value="Sec_Metabolite_Acyltrans"/>
</dbReference>
<dbReference type="InterPro" id="IPR023213">
    <property type="entry name" value="CAT-like_dom_sf"/>
</dbReference>
<name>A0A8H5LU93_9AGAR</name>
<evidence type="ECO:0000313" key="4">
    <source>
        <dbReference type="Proteomes" id="UP000518752"/>
    </source>
</evidence>
<organism evidence="3 4">
    <name type="scientific">Collybiopsis confluens</name>
    <dbReference type="NCBI Taxonomy" id="2823264"/>
    <lineage>
        <taxon>Eukaryota</taxon>
        <taxon>Fungi</taxon>
        <taxon>Dikarya</taxon>
        <taxon>Basidiomycota</taxon>
        <taxon>Agaricomycotina</taxon>
        <taxon>Agaricomycetes</taxon>
        <taxon>Agaricomycetidae</taxon>
        <taxon>Agaricales</taxon>
        <taxon>Marasmiineae</taxon>
        <taxon>Omphalotaceae</taxon>
        <taxon>Collybiopsis</taxon>
    </lineage>
</organism>
<dbReference type="EMBL" id="JAACJN010000127">
    <property type="protein sequence ID" value="KAF5369624.1"/>
    <property type="molecule type" value="Genomic_DNA"/>
</dbReference>
<keyword evidence="1" id="KW-0808">Transferase</keyword>
<dbReference type="Pfam" id="PF02458">
    <property type="entry name" value="Transferase"/>
    <property type="match status" value="1"/>
</dbReference>
<dbReference type="SUPFAM" id="SSF52777">
    <property type="entry name" value="CoA-dependent acyltransferases"/>
    <property type="match status" value="1"/>
</dbReference>
<dbReference type="PANTHER" id="PTHR31896:SF64">
    <property type="entry name" value="TRICHOTHECENE 3-O-ACETYLTRANSFERASE"/>
    <property type="match status" value="1"/>
</dbReference>
<sequence length="546" mass="60995">MRLSSIKTRASASSFLPSFLLFPTTTSHVCNVTRVRFTTAVPAKRVKQLQISPLTPTALQGQQKLELCDGNDLLLQYPRSSLHVLPGRVDVGRFSLALSRTLALFPTAAGKLRRNGDHWHIELSNSSVPLTIEGPSSESSSSSPTTTFPIPPSRAHFVVQPDEYITPFIDPIDYVGSMQGKESSLISLKLTELSDGKTVFGLSFNHVLGDGNTVTRFTHMLSTLYASEEQQILDLESLPSSCPPAPTFYKRKHEPLPSPFDPEGLALVRKYAPQVEKSFPLEQVLEKFQKDNQETEVVEMLFSEEEIDALWTLARQVPNKDAAASLKITKNDALSAYLVTLFERALGERQHTVMTILNLRHQSPPTEEKDLWLHPTVAGCPTAIVHTSISHLNAAPQNHHDFAQVLHDIAIELRKTNKAARDPNFVDQYLRVVSAQYIKGCKDSRFYVYPDEGGILINSIMREDRNKLAHFGFEGRTQFYTDTSVHRIPRIHPANPVGVVASDASTTRNDHSGAVVVNYRIRRDAKEITTDTKERDMRMLIGSIKH</sequence>
<accession>A0A8H5LU93</accession>
<dbReference type="Gene3D" id="3.30.559.10">
    <property type="entry name" value="Chloramphenicol acetyltransferase-like domain"/>
    <property type="match status" value="2"/>
</dbReference>
<evidence type="ECO:0000313" key="3">
    <source>
        <dbReference type="EMBL" id="KAF5369624.1"/>
    </source>
</evidence>
<dbReference type="Proteomes" id="UP000518752">
    <property type="component" value="Unassembled WGS sequence"/>
</dbReference>
<feature type="compositionally biased region" description="Low complexity" evidence="2">
    <location>
        <begin position="135"/>
        <end position="148"/>
    </location>
</feature>
<dbReference type="GO" id="GO:0016740">
    <property type="term" value="F:transferase activity"/>
    <property type="evidence" value="ECO:0007669"/>
    <property type="project" value="UniProtKB-KW"/>
</dbReference>
<proteinExistence type="predicted"/>
<protein>
    <submittedName>
        <fullName evidence="3">Uncharacterized protein</fullName>
    </submittedName>
</protein>
<keyword evidence="4" id="KW-1185">Reference proteome</keyword>
<dbReference type="PANTHER" id="PTHR31896">
    <property type="entry name" value="FAMILY REGULATORY PROTEIN, PUTATIVE (AFU_ORTHOLOGUE AFUA_3G14730)-RELATED"/>
    <property type="match status" value="1"/>
</dbReference>
<evidence type="ECO:0000256" key="1">
    <source>
        <dbReference type="ARBA" id="ARBA00022679"/>
    </source>
</evidence>
<gene>
    <name evidence="3" type="ORF">D9757_010454</name>
</gene>
<dbReference type="OrthoDB" id="1862401at2759"/>
<comment type="caution">
    <text evidence="3">The sequence shown here is derived from an EMBL/GenBank/DDBJ whole genome shotgun (WGS) entry which is preliminary data.</text>
</comment>
<feature type="region of interest" description="Disordered" evidence="2">
    <location>
        <begin position="130"/>
        <end position="152"/>
    </location>
</feature>
<reference evidence="3 4" key="1">
    <citation type="journal article" date="2020" name="ISME J.">
        <title>Uncovering the hidden diversity of litter-decomposition mechanisms in mushroom-forming fungi.</title>
        <authorList>
            <person name="Floudas D."/>
            <person name="Bentzer J."/>
            <person name="Ahren D."/>
            <person name="Johansson T."/>
            <person name="Persson P."/>
            <person name="Tunlid A."/>
        </authorList>
    </citation>
    <scope>NUCLEOTIDE SEQUENCE [LARGE SCALE GENOMIC DNA]</scope>
    <source>
        <strain evidence="3 4">CBS 406.79</strain>
    </source>
</reference>